<keyword evidence="2" id="KW-1133">Transmembrane helix</keyword>
<evidence type="ECO:0000313" key="4">
    <source>
        <dbReference type="Proteomes" id="UP000076532"/>
    </source>
</evidence>
<keyword evidence="2" id="KW-0472">Membrane</keyword>
<evidence type="ECO:0000313" key="3">
    <source>
        <dbReference type="EMBL" id="KZP04354.1"/>
    </source>
</evidence>
<reference evidence="3 4" key="1">
    <citation type="journal article" date="2016" name="Mol. Biol. Evol.">
        <title>Comparative Genomics of Early-Diverging Mushroom-Forming Fungi Provides Insights into the Origins of Lignocellulose Decay Capabilities.</title>
        <authorList>
            <person name="Nagy L.G."/>
            <person name="Riley R."/>
            <person name="Tritt A."/>
            <person name="Adam C."/>
            <person name="Daum C."/>
            <person name="Floudas D."/>
            <person name="Sun H."/>
            <person name="Yadav J.S."/>
            <person name="Pangilinan J."/>
            <person name="Larsson K.H."/>
            <person name="Matsuura K."/>
            <person name="Barry K."/>
            <person name="Labutti K."/>
            <person name="Kuo R."/>
            <person name="Ohm R.A."/>
            <person name="Bhattacharya S.S."/>
            <person name="Shirouzu T."/>
            <person name="Yoshinaga Y."/>
            <person name="Martin F.M."/>
            <person name="Grigoriev I.V."/>
            <person name="Hibbett D.S."/>
        </authorList>
    </citation>
    <scope>NUCLEOTIDE SEQUENCE [LARGE SCALE GENOMIC DNA]</scope>
    <source>
        <strain evidence="3 4">CBS 109695</strain>
    </source>
</reference>
<dbReference type="OrthoDB" id="3227921at2759"/>
<sequence>MAPNVLPIRILFHAIFAFVYVPTIVLGFNIDHMDGFLALAPLIGLGIMAALDIVTIYRQVNQRAFLIIEIIVVVLMPLSVYPIVVSCIYIVWTASFFNMIHSCYDVQGVELWPKVHPPWCNLISFIATPDPEDEVKSASLIAATVAFLGLNAAFVSYICITAIMDKARGNKFLPTYPGESSLSSTGPHKRWRLFGMQRTPAERAVVVRHCADYIFRHSFFRKHAFEPTVWAIFRGIFAVYSCIGLLVFSAYSSYIEYQFYLHRAYVVNDAILSSTNCSMVAADYYITSVTATIMADDTPTFPTTLAVVSPGTYYTKKGSGTWYHEFDTTYPPAGFEISWNANDSVLVWVTMANTVGFMNSTQAILTSPLILAPFKQYTISLSMMRYIIGNFWFLSYRPDFIASVDSASGSNVSVATFSFNTFCQAIIQRQLSPPSLFAEAARVLSTVGGTMASIDGIFALLFGRTIAAILFGQSHFPAFPHKFAIPRSAYAHRAPGTRIVSPFGLLGVVTHNRFKRLIHQQYPHMQGDIDRGGMAAYISEVAIDAALIDSPPAPRSTTPIASSRIGDVEEGGDNNELRADWQERELPPIIVRW</sequence>
<feature type="transmembrane region" description="Helical" evidence="2">
    <location>
        <begin position="140"/>
        <end position="163"/>
    </location>
</feature>
<dbReference type="AlphaFoldDB" id="A0A167UVU8"/>
<accession>A0A167UVU8</accession>
<feature type="transmembrane region" description="Helical" evidence="2">
    <location>
        <begin position="12"/>
        <end position="30"/>
    </location>
</feature>
<keyword evidence="4" id="KW-1185">Reference proteome</keyword>
<evidence type="ECO:0000256" key="2">
    <source>
        <dbReference type="SAM" id="Phobius"/>
    </source>
</evidence>
<keyword evidence="2" id="KW-0812">Transmembrane</keyword>
<gene>
    <name evidence="3" type="ORF">FIBSPDRAFT_1054733</name>
</gene>
<proteinExistence type="predicted"/>
<dbReference type="Proteomes" id="UP000076532">
    <property type="component" value="Unassembled WGS sequence"/>
</dbReference>
<protein>
    <submittedName>
        <fullName evidence="3">Uncharacterized protein</fullName>
    </submittedName>
</protein>
<feature type="transmembrane region" description="Helical" evidence="2">
    <location>
        <begin position="36"/>
        <end position="57"/>
    </location>
</feature>
<feature type="region of interest" description="Disordered" evidence="1">
    <location>
        <begin position="553"/>
        <end position="575"/>
    </location>
</feature>
<evidence type="ECO:0000256" key="1">
    <source>
        <dbReference type="SAM" id="MobiDB-lite"/>
    </source>
</evidence>
<organism evidence="3 4">
    <name type="scientific">Athelia psychrophila</name>
    <dbReference type="NCBI Taxonomy" id="1759441"/>
    <lineage>
        <taxon>Eukaryota</taxon>
        <taxon>Fungi</taxon>
        <taxon>Dikarya</taxon>
        <taxon>Basidiomycota</taxon>
        <taxon>Agaricomycotina</taxon>
        <taxon>Agaricomycetes</taxon>
        <taxon>Agaricomycetidae</taxon>
        <taxon>Atheliales</taxon>
        <taxon>Atheliaceae</taxon>
        <taxon>Athelia</taxon>
    </lineage>
</organism>
<dbReference type="EMBL" id="KV417932">
    <property type="protein sequence ID" value="KZP04354.1"/>
    <property type="molecule type" value="Genomic_DNA"/>
</dbReference>
<name>A0A167UVU8_9AGAM</name>
<feature type="transmembrane region" description="Helical" evidence="2">
    <location>
        <begin position="231"/>
        <end position="251"/>
    </location>
</feature>
<feature type="transmembrane region" description="Helical" evidence="2">
    <location>
        <begin position="64"/>
        <end position="92"/>
    </location>
</feature>